<evidence type="ECO:0000256" key="2">
    <source>
        <dbReference type="ARBA" id="ARBA00022692"/>
    </source>
</evidence>
<feature type="transmembrane region" description="Helical" evidence="5">
    <location>
        <begin position="6"/>
        <end position="25"/>
    </location>
</feature>
<keyword evidence="2 5" id="KW-0812">Transmembrane</keyword>
<keyword evidence="4 5" id="KW-0472">Membrane</keyword>
<accession>A0A6C7E9F2</accession>
<proteinExistence type="predicted"/>
<dbReference type="RefSeq" id="WP_015441032.1">
    <property type="nucleotide sequence ID" value="NC_020520.1"/>
</dbReference>
<keyword evidence="3 5" id="KW-1133">Transmembrane helix</keyword>
<dbReference type="OrthoDB" id="5643368at2"/>
<keyword evidence="8" id="KW-1185">Reference proteome</keyword>
<evidence type="ECO:0000256" key="5">
    <source>
        <dbReference type="SAM" id="Phobius"/>
    </source>
</evidence>
<dbReference type="GO" id="GO:0030416">
    <property type="term" value="P:methylamine metabolic process"/>
    <property type="evidence" value="ECO:0007669"/>
    <property type="project" value="InterPro"/>
</dbReference>
<evidence type="ECO:0000313" key="7">
    <source>
        <dbReference type="EMBL" id="BAN01785.1"/>
    </source>
</evidence>
<feature type="transmembrane region" description="Helical" evidence="5">
    <location>
        <begin position="66"/>
        <end position="84"/>
    </location>
</feature>
<feature type="domain" description="Methylamine utilisation protein MauE" evidence="6">
    <location>
        <begin position="2"/>
        <end position="124"/>
    </location>
</feature>
<sequence>MDIARIVAAVVVGGAFLVAGASKLAARDAWASQARGLGAPSLSIPVMPWVELVIGAALVAQFARQLFAVAALVLLVAFTVLIVVRLRAGQRPPCACFGAWSAKPIGVGHVARNLALLAAAAIAAT</sequence>
<feature type="transmembrane region" description="Helical" evidence="5">
    <location>
        <begin position="37"/>
        <end position="60"/>
    </location>
</feature>
<gene>
    <name evidence="7" type="ORF">YM304_14710</name>
</gene>
<evidence type="ECO:0000259" key="6">
    <source>
        <dbReference type="Pfam" id="PF07291"/>
    </source>
</evidence>
<dbReference type="InterPro" id="IPR009908">
    <property type="entry name" value="Methylamine_util_MauE"/>
</dbReference>
<organism evidence="7 8">
    <name type="scientific">Ilumatobacter coccineus (strain NBRC 103263 / KCTC 29153 / YM16-304)</name>
    <dbReference type="NCBI Taxonomy" id="1313172"/>
    <lineage>
        <taxon>Bacteria</taxon>
        <taxon>Bacillati</taxon>
        <taxon>Actinomycetota</taxon>
        <taxon>Acidimicrobiia</taxon>
        <taxon>Acidimicrobiales</taxon>
        <taxon>Ilumatobacteraceae</taxon>
        <taxon>Ilumatobacter</taxon>
    </lineage>
</organism>
<evidence type="ECO:0000256" key="1">
    <source>
        <dbReference type="ARBA" id="ARBA00004141"/>
    </source>
</evidence>
<evidence type="ECO:0000313" key="8">
    <source>
        <dbReference type="Proteomes" id="UP000011863"/>
    </source>
</evidence>
<evidence type="ECO:0000256" key="4">
    <source>
        <dbReference type="ARBA" id="ARBA00023136"/>
    </source>
</evidence>
<name>A0A6C7E9F2_ILUCY</name>
<comment type="subcellular location">
    <subcellularLocation>
        <location evidence="1">Membrane</location>
        <topology evidence="1">Multi-pass membrane protein</topology>
    </subcellularLocation>
</comment>
<dbReference type="AlphaFoldDB" id="A0A6C7E9F2"/>
<dbReference type="Proteomes" id="UP000011863">
    <property type="component" value="Chromosome"/>
</dbReference>
<dbReference type="Pfam" id="PF07291">
    <property type="entry name" value="MauE"/>
    <property type="match status" value="1"/>
</dbReference>
<dbReference type="GO" id="GO:0016020">
    <property type="term" value="C:membrane"/>
    <property type="evidence" value="ECO:0007669"/>
    <property type="project" value="UniProtKB-SubCell"/>
</dbReference>
<dbReference type="KEGG" id="aym:YM304_14710"/>
<protein>
    <recommendedName>
        <fullName evidence="6">Methylamine utilisation protein MauE domain-containing protein</fullName>
    </recommendedName>
</protein>
<reference evidence="7 8" key="1">
    <citation type="journal article" date="2013" name="Int. J. Syst. Evol. Microbiol.">
        <title>Ilumatobacter nonamiense sp. nov. and Ilumatobacter coccineum sp. nov., isolated from seashore sand.</title>
        <authorList>
            <person name="Matsumoto A."/>
            <person name="Kasai H."/>
            <person name="Matsuo Y."/>
            <person name="Shizuri Y."/>
            <person name="Ichikawa N."/>
            <person name="Fujita N."/>
            <person name="Omura S."/>
            <person name="Takahashi Y."/>
        </authorList>
    </citation>
    <scope>NUCLEOTIDE SEQUENCE [LARGE SCALE GENOMIC DNA]</scope>
    <source>
        <strain evidence="8">NBRC 103263 / KCTC 29153 / YM16-304</strain>
    </source>
</reference>
<dbReference type="EMBL" id="AP012057">
    <property type="protein sequence ID" value="BAN01785.1"/>
    <property type="molecule type" value="Genomic_DNA"/>
</dbReference>
<evidence type="ECO:0000256" key="3">
    <source>
        <dbReference type="ARBA" id="ARBA00022989"/>
    </source>
</evidence>